<feature type="domain" description="DUF58" evidence="2">
    <location>
        <begin position="209"/>
        <end position="360"/>
    </location>
</feature>
<dbReference type="Proteomes" id="UP000612808">
    <property type="component" value="Unassembled WGS sequence"/>
</dbReference>
<accession>A0A8J3NCF4</accession>
<proteinExistence type="predicted"/>
<dbReference type="Pfam" id="PF01882">
    <property type="entry name" value="DUF58"/>
    <property type="match status" value="1"/>
</dbReference>
<feature type="transmembrane region" description="Helical" evidence="1">
    <location>
        <begin position="23"/>
        <end position="51"/>
    </location>
</feature>
<name>A0A8J3NCF4_9ACTN</name>
<dbReference type="EMBL" id="BOMB01000007">
    <property type="protein sequence ID" value="GID10379.1"/>
    <property type="molecule type" value="Genomic_DNA"/>
</dbReference>
<sequence length="440" mass="48277">MLRAPDEDSPVYDWVPTRALRRAVGVLLVLLIAGAVLGRVDLVVLATPFALGTAWGLSRRPRLLPTAELVVHGDVAGEGGTITGRVAVDNPDRAPLTSVTVRTRRSEWLRFAHGTGTYVTTVAGHGGTDVLLRGRALRWGRHRIGPVDVRAYAADGLLRSRPVRVPGHPVRVYPVSYPFDAADAMPKAAGIAGTHRSRRPGEGGELAGVRPYQPGDRLRRVDWRVSLRNRELYVNATLSERDAEVVLVLDVLHEAGRSRPGQPSVLDTVVRATASIGEHYLHRGDRVSTLEYGPAMRFLRPATGHRQYLTMLEWLLDVRVLAAGATPTSRLLSHRTLPPNALVLFLTPLLDDNSATVLAAMARAGRFVLAVDCLPDGVRPDRVSEWTDLAYRVWRMERENLVGRLREVGVPVVPWRGTGSLDEVLRDVTRMAAAPRAVLR</sequence>
<reference evidence="3" key="1">
    <citation type="submission" date="2021-01" db="EMBL/GenBank/DDBJ databases">
        <title>Whole genome shotgun sequence of Actinocatenispora rupis NBRC 107355.</title>
        <authorList>
            <person name="Komaki H."/>
            <person name="Tamura T."/>
        </authorList>
    </citation>
    <scope>NUCLEOTIDE SEQUENCE</scope>
    <source>
        <strain evidence="3">NBRC 107355</strain>
    </source>
</reference>
<keyword evidence="1" id="KW-0472">Membrane</keyword>
<keyword evidence="1" id="KW-0812">Transmembrane</keyword>
<organism evidence="3 4">
    <name type="scientific">Actinocatenispora rupis</name>
    <dbReference type="NCBI Taxonomy" id="519421"/>
    <lineage>
        <taxon>Bacteria</taxon>
        <taxon>Bacillati</taxon>
        <taxon>Actinomycetota</taxon>
        <taxon>Actinomycetes</taxon>
        <taxon>Micromonosporales</taxon>
        <taxon>Micromonosporaceae</taxon>
        <taxon>Actinocatenispora</taxon>
    </lineage>
</organism>
<gene>
    <name evidence="3" type="ORF">Aru02nite_12680</name>
</gene>
<evidence type="ECO:0000256" key="1">
    <source>
        <dbReference type="SAM" id="Phobius"/>
    </source>
</evidence>
<dbReference type="PANTHER" id="PTHR33608">
    <property type="entry name" value="BLL2464 PROTEIN"/>
    <property type="match status" value="1"/>
</dbReference>
<keyword evidence="1" id="KW-1133">Transmembrane helix</keyword>
<evidence type="ECO:0000259" key="2">
    <source>
        <dbReference type="Pfam" id="PF01882"/>
    </source>
</evidence>
<evidence type="ECO:0000313" key="4">
    <source>
        <dbReference type="Proteomes" id="UP000612808"/>
    </source>
</evidence>
<protein>
    <recommendedName>
        <fullName evidence="2">DUF58 domain-containing protein</fullName>
    </recommendedName>
</protein>
<dbReference type="InterPro" id="IPR002881">
    <property type="entry name" value="DUF58"/>
</dbReference>
<dbReference type="PANTHER" id="PTHR33608:SF14">
    <property type="entry name" value="POSSIBLE CONSERVED SECRETED PROTEIN"/>
    <property type="match status" value="1"/>
</dbReference>
<comment type="caution">
    <text evidence="3">The sequence shown here is derived from an EMBL/GenBank/DDBJ whole genome shotgun (WGS) entry which is preliminary data.</text>
</comment>
<keyword evidence="4" id="KW-1185">Reference proteome</keyword>
<dbReference type="AlphaFoldDB" id="A0A8J3NCF4"/>
<evidence type="ECO:0000313" key="3">
    <source>
        <dbReference type="EMBL" id="GID10379.1"/>
    </source>
</evidence>